<dbReference type="EMBL" id="LXQA010091699">
    <property type="protein sequence ID" value="MCI14273.1"/>
    <property type="molecule type" value="Genomic_DNA"/>
</dbReference>
<dbReference type="GO" id="GO:0003779">
    <property type="term" value="F:actin binding"/>
    <property type="evidence" value="ECO:0007669"/>
    <property type="project" value="InterPro"/>
</dbReference>
<sequence length="214" mass="24127">MYYKRRPELIIFVEESFRAYRSLADRYDHLSTELQNANNTIASVCPDRVPYMDEDDDDGSPRTPRKMPGGFKPNPPNLSNVQNVPNVPKVPKPPLKDLKSVITTATKKLNDKKTSTTASKAPKSGLSRKEAIEEVDKLQKQILALQTVKEFLKSSYDNSIAKYWETEGQITELQERVSNLQDELGEGVVNVIDDEDARRLMAQQALKSCQDALA</sequence>
<evidence type="ECO:0000313" key="5">
    <source>
        <dbReference type="EMBL" id="MCI14273.1"/>
    </source>
</evidence>
<feature type="domain" description="NAB" evidence="4">
    <location>
        <begin position="1"/>
        <end position="34"/>
    </location>
</feature>
<feature type="non-terminal residue" evidence="5">
    <location>
        <position position="214"/>
    </location>
</feature>
<dbReference type="Proteomes" id="UP000265520">
    <property type="component" value="Unassembled WGS sequence"/>
</dbReference>
<protein>
    <submittedName>
        <fullName evidence="5">Intracellular protein transport protein USO1-like</fullName>
    </submittedName>
</protein>
<keyword evidence="1 2" id="KW-0175">Coiled coil</keyword>
<dbReference type="Pfam" id="PF25014">
    <property type="entry name" value="NET2A"/>
    <property type="match status" value="1"/>
</dbReference>
<name>A0A392PQ95_9FABA</name>
<comment type="caution">
    <text evidence="5">The sequence shown here is derived from an EMBL/GenBank/DDBJ whole genome shotgun (WGS) entry which is preliminary data.</text>
</comment>
<accession>A0A392PQ95</accession>
<evidence type="ECO:0000259" key="4">
    <source>
        <dbReference type="PROSITE" id="PS51774"/>
    </source>
</evidence>
<dbReference type="Pfam" id="PF07765">
    <property type="entry name" value="KIP1"/>
    <property type="match status" value="1"/>
</dbReference>
<proteinExistence type="predicted"/>
<dbReference type="PANTHER" id="PTHR31631:SF0">
    <property type="entry name" value="PROTEIN NETWORKED 2D"/>
    <property type="match status" value="1"/>
</dbReference>
<evidence type="ECO:0000256" key="2">
    <source>
        <dbReference type="SAM" id="Coils"/>
    </source>
</evidence>
<organism evidence="5 6">
    <name type="scientific">Trifolium medium</name>
    <dbReference type="NCBI Taxonomy" id="97028"/>
    <lineage>
        <taxon>Eukaryota</taxon>
        <taxon>Viridiplantae</taxon>
        <taxon>Streptophyta</taxon>
        <taxon>Embryophyta</taxon>
        <taxon>Tracheophyta</taxon>
        <taxon>Spermatophyta</taxon>
        <taxon>Magnoliopsida</taxon>
        <taxon>eudicotyledons</taxon>
        <taxon>Gunneridae</taxon>
        <taxon>Pentapetalae</taxon>
        <taxon>rosids</taxon>
        <taxon>fabids</taxon>
        <taxon>Fabales</taxon>
        <taxon>Fabaceae</taxon>
        <taxon>Papilionoideae</taxon>
        <taxon>50 kb inversion clade</taxon>
        <taxon>NPAAA clade</taxon>
        <taxon>Hologalegina</taxon>
        <taxon>IRL clade</taxon>
        <taxon>Trifolieae</taxon>
        <taxon>Trifolium</taxon>
    </lineage>
</organism>
<dbReference type="PANTHER" id="PTHR31631">
    <property type="entry name" value="PROTEIN NETWORKED 2D"/>
    <property type="match status" value="1"/>
</dbReference>
<dbReference type="PROSITE" id="PS51774">
    <property type="entry name" value="NAB"/>
    <property type="match status" value="1"/>
</dbReference>
<evidence type="ECO:0000313" key="6">
    <source>
        <dbReference type="Proteomes" id="UP000265520"/>
    </source>
</evidence>
<dbReference type="InterPro" id="IPR056888">
    <property type="entry name" value="NET2A-D/KIP1-like_dom"/>
</dbReference>
<reference evidence="5 6" key="1">
    <citation type="journal article" date="2018" name="Front. Plant Sci.">
        <title>Red Clover (Trifolium pratense) and Zigzag Clover (T. medium) - A Picture of Genomic Similarities and Differences.</title>
        <authorList>
            <person name="Dluhosova J."/>
            <person name="Istvanek J."/>
            <person name="Nedelnik J."/>
            <person name="Repkova J."/>
        </authorList>
    </citation>
    <scope>NUCLEOTIDE SEQUENCE [LARGE SCALE GENOMIC DNA]</scope>
    <source>
        <strain evidence="6">cv. 10/8</strain>
        <tissue evidence="5">Leaf</tissue>
    </source>
</reference>
<dbReference type="InterPro" id="IPR011684">
    <property type="entry name" value="NAB"/>
</dbReference>
<dbReference type="AlphaFoldDB" id="A0A392PQ95"/>
<feature type="region of interest" description="Disordered" evidence="3">
    <location>
        <begin position="47"/>
        <end position="95"/>
    </location>
</feature>
<evidence type="ECO:0000256" key="3">
    <source>
        <dbReference type="SAM" id="MobiDB-lite"/>
    </source>
</evidence>
<keyword evidence="6" id="KW-1185">Reference proteome</keyword>
<evidence type="ECO:0000256" key="1">
    <source>
        <dbReference type="ARBA" id="ARBA00023054"/>
    </source>
</evidence>
<feature type="coiled-coil region" evidence="2">
    <location>
        <begin position="128"/>
        <end position="183"/>
    </location>
</feature>